<organism evidence="8 9">
    <name type="scientific">Vulcanibacillus modesticaldus</name>
    <dbReference type="NCBI Taxonomy" id="337097"/>
    <lineage>
        <taxon>Bacteria</taxon>
        <taxon>Bacillati</taxon>
        <taxon>Bacillota</taxon>
        <taxon>Bacilli</taxon>
        <taxon>Bacillales</taxon>
        <taxon>Bacillaceae</taxon>
        <taxon>Vulcanibacillus</taxon>
    </lineage>
</organism>
<keyword evidence="9" id="KW-1185">Reference proteome</keyword>
<dbReference type="AlphaFoldDB" id="A0A1D2YU32"/>
<dbReference type="PANTHER" id="PTHR23530:SF1">
    <property type="entry name" value="PERMEASE, MAJOR FACILITATOR SUPERFAMILY-RELATED"/>
    <property type="match status" value="1"/>
</dbReference>
<evidence type="ECO:0000256" key="1">
    <source>
        <dbReference type="ARBA" id="ARBA00004651"/>
    </source>
</evidence>
<gene>
    <name evidence="8" type="ORF">BHF71_09630</name>
</gene>
<name>A0A1D2YU32_9BACI</name>
<feature type="transmembrane region" description="Helical" evidence="6">
    <location>
        <begin position="361"/>
        <end position="380"/>
    </location>
</feature>
<dbReference type="GO" id="GO:0022857">
    <property type="term" value="F:transmembrane transporter activity"/>
    <property type="evidence" value="ECO:0007669"/>
    <property type="project" value="InterPro"/>
</dbReference>
<dbReference type="GO" id="GO:0005886">
    <property type="term" value="C:plasma membrane"/>
    <property type="evidence" value="ECO:0007669"/>
    <property type="project" value="UniProtKB-SubCell"/>
</dbReference>
<dbReference type="SUPFAM" id="SSF103473">
    <property type="entry name" value="MFS general substrate transporter"/>
    <property type="match status" value="1"/>
</dbReference>
<evidence type="ECO:0000256" key="6">
    <source>
        <dbReference type="SAM" id="Phobius"/>
    </source>
</evidence>
<evidence type="ECO:0000259" key="7">
    <source>
        <dbReference type="PROSITE" id="PS50850"/>
    </source>
</evidence>
<comment type="subcellular location">
    <subcellularLocation>
        <location evidence="1">Cell membrane</location>
        <topology evidence="1">Multi-pass membrane protein</topology>
    </subcellularLocation>
</comment>
<dbReference type="EMBL" id="MIJF01000029">
    <property type="protein sequence ID" value="OEF99199.1"/>
    <property type="molecule type" value="Genomic_DNA"/>
</dbReference>
<evidence type="ECO:0000256" key="3">
    <source>
        <dbReference type="ARBA" id="ARBA00022692"/>
    </source>
</evidence>
<dbReference type="OrthoDB" id="9816124at2"/>
<dbReference type="PROSITE" id="PS50850">
    <property type="entry name" value="MFS"/>
    <property type="match status" value="1"/>
</dbReference>
<keyword evidence="2" id="KW-0813">Transport</keyword>
<dbReference type="Gene3D" id="1.20.1250.20">
    <property type="entry name" value="MFS general substrate transporter like domains"/>
    <property type="match status" value="1"/>
</dbReference>
<dbReference type="InterPro" id="IPR036259">
    <property type="entry name" value="MFS_trans_sf"/>
</dbReference>
<dbReference type="InterPro" id="IPR053160">
    <property type="entry name" value="MFS_DHA3_Transporter"/>
</dbReference>
<keyword evidence="5 6" id="KW-0472">Membrane</keyword>
<dbReference type="InterPro" id="IPR020846">
    <property type="entry name" value="MFS_dom"/>
</dbReference>
<dbReference type="RefSeq" id="WP_069656923.1">
    <property type="nucleotide sequence ID" value="NZ_MIJF01000029.1"/>
</dbReference>
<evidence type="ECO:0000313" key="9">
    <source>
        <dbReference type="Proteomes" id="UP000243739"/>
    </source>
</evidence>
<feature type="transmembrane region" description="Helical" evidence="6">
    <location>
        <begin position="278"/>
        <end position="305"/>
    </location>
</feature>
<accession>A0A1D2YU32</accession>
<evidence type="ECO:0000256" key="5">
    <source>
        <dbReference type="ARBA" id="ARBA00023136"/>
    </source>
</evidence>
<feature type="transmembrane region" description="Helical" evidence="6">
    <location>
        <begin position="246"/>
        <end position="266"/>
    </location>
</feature>
<sequence length="389" mass="44150">MDFAKNIKVYYLYSFSDQLILGPIIVLYFIAKGLSFTEIMVLQSIAAISVVIFEVPTGAVADRIGRKLSIIVGSFFWALSLLVYILGNNFVLFAVAEITFSLGATFKSGANTAIIYDSLKFINRVREFQNIEGNAKSLFLVAQAIGSVIAGFVYEINIYLPLIISIGLMLINIFISLNFKEPPIREKSSIYSTKYFDQIKESGKYILRNDKIKALILYSMIFFIFFRTGFWYFQPYMESVDIPVRYFGILFFIFNMTAAATSRYVFLIMKVTKPKTLTFLSTLLILSFILMGMIRTWVGVFAILLQQIARGLYGPAMNKYLNKHIPSDKRATILSFESLAKNITVAITLPFMGKLKDSLDIFISHLVIAFIMVVMTYISLSYMNKRLGV</sequence>
<feature type="transmembrane region" description="Helical" evidence="6">
    <location>
        <begin position="137"/>
        <end position="154"/>
    </location>
</feature>
<dbReference type="InterPro" id="IPR011701">
    <property type="entry name" value="MFS"/>
</dbReference>
<proteinExistence type="predicted"/>
<feature type="transmembrane region" description="Helical" evidence="6">
    <location>
        <begin position="12"/>
        <end position="30"/>
    </location>
</feature>
<feature type="transmembrane region" description="Helical" evidence="6">
    <location>
        <begin position="36"/>
        <end position="56"/>
    </location>
</feature>
<feature type="transmembrane region" description="Helical" evidence="6">
    <location>
        <begin position="214"/>
        <end position="234"/>
    </location>
</feature>
<reference evidence="8 9" key="1">
    <citation type="submission" date="2016-09" db="EMBL/GenBank/DDBJ databases">
        <title>Draft genome sequence for the type strain of Vulcanibacillus modesticaldus BR, a strictly anaerobic, moderately thermophilic, and nitrate-reducing bacterium from deep sea-hydrothermal vents of the Mid-Atlantic Ridge.</title>
        <authorList>
            <person name="Abin C.A."/>
            <person name="Hollibaugh J.T."/>
        </authorList>
    </citation>
    <scope>NUCLEOTIDE SEQUENCE [LARGE SCALE GENOMIC DNA]</scope>
    <source>
        <strain evidence="8 9">BR</strain>
    </source>
</reference>
<keyword evidence="4 6" id="KW-1133">Transmembrane helix</keyword>
<dbReference type="STRING" id="337097.BHF71_09630"/>
<evidence type="ECO:0000256" key="2">
    <source>
        <dbReference type="ARBA" id="ARBA00022448"/>
    </source>
</evidence>
<dbReference type="InterPro" id="IPR005829">
    <property type="entry name" value="Sugar_transporter_CS"/>
</dbReference>
<protein>
    <recommendedName>
        <fullName evidence="7">Major facilitator superfamily (MFS) profile domain-containing protein</fullName>
    </recommendedName>
</protein>
<keyword evidence="3 6" id="KW-0812">Transmembrane</keyword>
<evidence type="ECO:0000313" key="8">
    <source>
        <dbReference type="EMBL" id="OEF99199.1"/>
    </source>
</evidence>
<feature type="transmembrane region" description="Helical" evidence="6">
    <location>
        <begin position="92"/>
        <end position="116"/>
    </location>
</feature>
<dbReference type="Pfam" id="PF07690">
    <property type="entry name" value="MFS_1"/>
    <property type="match status" value="1"/>
</dbReference>
<feature type="transmembrane region" description="Helical" evidence="6">
    <location>
        <begin position="68"/>
        <end position="86"/>
    </location>
</feature>
<dbReference type="PANTHER" id="PTHR23530">
    <property type="entry name" value="TRANSPORT PROTEIN-RELATED"/>
    <property type="match status" value="1"/>
</dbReference>
<evidence type="ECO:0000256" key="4">
    <source>
        <dbReference type="ARBA" id="ARBA00022989"/>
    </source>
</evidence>
<dbReference type="PROSITE" id="PS00216">
    <property type="entry name" value="SUGAR_TRANSPORT_1"/>
    <property type="match status" value="1"/>
</dbReference>
<dbReference type="Proteomes" id="UP000243739">
    <property type="component" value="Unassembled WGS sequence"/>
</dbReference>
<feature type="transmembrane region" description="Helical" evidence="6">
    <location>
        <begin position="160"/>
        <end position="179"/>
    </location>
</feature>
<comment type="caution">
    <text evidence="8">The sequence shown here is derived from an EMBL/GenBank/DDBJ whole genome shotgun (WGS) entry which is preliminary data.</text>
</comment>
<feature type="domain" description="Major facilitator superfamily (MFS) profile" evidence="7">
    <location>
        <begin position="1"/>
        <end position="384"/>
    </location>
</feature>